<comment type="catalytic activity">
    <reaction evidence="4">
        <text>ATP + H2O = ADP + phosphate + H(+)</text>
        <dbReference type="Rhea" id="RHEA:13065"/>
        <dbReference type="ChEBI" id="CHEBI:15377"/>
        <dbReference type="ChEBI" id="CHEBI:15378"/>
        <dbReference type="ChEBI" id="CHEBI:30616"/>
        <dbReference type="ChEBI" id="CHEBI:43474"/>
        <dbReference type="ChEBI" id="CHEBI:456216"/>
        <dbReference type="EC" id="3.6.4.13"/>
    </reaction>
</comment>
<comment type="caution">
    <text evidence="6">The sequence shown here is derived from an EMBL/GenBank/DDBJ whole genome shotgun (WGS) entry which is preliminary data.</text>
</comment>
<keyword evidence="1 4" id="KW-0547">Nucleotide-binding</keyword>
<keyword evidence="3 4" id="KW-0067">ATP-binding</keyword>
<reference evidence="6 7" key="1">
    <citation type="submission" date="2019-05" db="EMBL/GenBank/DDBJ databases">
        <title>Mikania micrantha, genome provides insights into the molecular mechanism of rapid growth.</title>
        <authorList>
            <person name="Liu B."/>
        </authorList>
    </citation>
    <scope>NUCLEOTIDE SEQUENCE [LARGE SCALE GENOMIC DNA]</scope>
    <source>
        <strain evidence="6">NLD-2019</strain>
        <tissue evidence="6">Leaf</tissue>
    </source>
</reference>
<dbReference type="EC" id="3.6.4.13" evidence="4"/>
<dbReference type="SUPFAM" id="SSF52540">
    <property type="entry name" value="P-loop containing nucleoside triphosphate hydrolases"/>
    <property type="match status" value="1"/>
</dbReference>
<proteinExistence type="inferred from homology"/>
<dbReference type="Pfam" id="PF00270">
    <property type="entry name" value="DEAD"/>
    <property type="match status" value="1"/>
</dbReference>
<comment type="similarity">
    <text evidence="4">Belongs to the DEAD box helicase family.</text>
</comment>
<evidence type="ECO:0000256" key="4">
    <source>
        <dbReference type="RuleBase" id="RU365068"/>
    </source>
</evidence>
<sequence length="97" mass="10872">MQEIGVHGVDMDRRDDVGIFYDPESHSVELQSAVDILVATPGRLMDHTNNTKGFTLEHLCYMVVDETDRLLRESYQSWLPTVLQCTSSTVLSICSPG</sequence>
<keyword evidence="4" id="KW-0347">Helicase</keyword>
<dbReference type="Proteomes" id="UP000326396">
    <property type="component" value="Unassembled WGS sequence"/>
</dbReference>
<evidence type="ECO:0000256" key="1">
    <source>
        <dbReference type="ARBA" id="ARBA00022741"/>
    </source>
</evidence>
<dbReference type="GO" id="GO:0003724">
    <property type="term" value="F:RNA helicase activity"/>
    <property type="evidence" value="ECO:0007669"/>
    <property type="project" value="UniProtKB-EC"/>
</dbReference>
<dbReference type="PANTHER" id="PTHR24031">
    <property type="entry name" value="RNA HELICASE"/>
    <property type="match status" value="1"/>
</dbReference>
<dbReference type="GO" id="GO:0003723">
    <property type="term" value="F:RNA binding"/>
    <property type="evidence" value="ECO:0007669"/>
    <property type="project" value="UniProtKB-UniRule"/>
</dbReference>
<keyword evidence="4" id="KW-0694">RNA-binding</keyword>
<feature type="domain" description="DEAD/DEAH-box helicase" evidence="5">
    <location>
        <begin position="29"/>
        <end position="86"/>
    </location>
</feature>
<gene>
    <name evidence="6" type="ORF">E3N88_45144</name>
</gene>
<dbReference type="Gene3D" id="3.40.50.300">
    <property type="entry name" value="P-loop containing nucleotide triphosphate hydrolases"/>
    <property type="match status" value="1"/>
</dbReference>
<evidence type="ECO:0000313" key="6">
    <source>
        <dbReference type="EMBL" id="KAC9884516.1"/>
    </source>
</evidence>
<keyword evidence="7" id="KW-1185">Reference proteome</keyword>
<name>A0A5N6LA02_9ASTR</name>
<accession>A0A5N6LA02</accession>
<comment type="function">
    <text evidence="4">RNA helicase.</text>
</comment>
<keyword evidence="2 4" id="KW-0378">Hydrolase</keyword>
<dbReference type="AlphaFoldDB" id="A0A5N6LA02"/>
<evidence type="ECO:0000259" key="5">
    <source>
        <dbReference type="Pfam" id="PF00270"/>
    </source>
</evidence>
<dbReference type="GO" id="GO:0016787">
    <property type="term" value="F:hydrolase activity"/>
    <property type="evidence" value="ECO:0007669"/>
    <property type="project" value="UniProtKB-KW"/>
</dbReference>
<dbReference type="GO" id="GO:0005524">
    <property type="term" value="F:ATP binding"/>
    <property type="evidence" value="ECO:0007669"/>
    <property type="project" value="UniProtKB-UniRule"/>
</dbReference>
<evidence type="ECO:0000313" key="7">
    <source>
        <dbReference type="Proteomes" id="UP000326396"/>
    </source>
</evidence>
<evidence type="ECO:0000256" key="3">
    <source>
        <dbReference type="ARBA" id="ARBA00022840"/>
    </source>
</evidence>
<dbReference type="EMBL" id="SZYD01002146">
    <property type="protein sequence ID" value="KAC9884516.1"/>
    <property type="molecule type" value="Genomic_DNA"/>
</dbReference>
<comment type="domain">
    <text evidence="4">The Q motif is unique to and characteristic of the DEAD box family of RNA helicases and controls ATP binding and hydrolysis.</text>
</comment>
<dbReference type="InterPro" id="IPR027417">
    <property type="entry name" value="P-loop_NTPase"/>
</dbReference>
<dbReference type="OrthoDB" id="3370at2759"/>
<organism evidence="6 7">
    <name type="scientific">Mikania micrantha</name>
    <name type="common">bitter vine</name>
    <dbReference type="NCBI Taxonomy" id="192012"/>
    <lineage>
        <taxon>Eukaryota</taxon>
        <taxon>Viridiplantae</taxon>
        <taxon>Streptophyta</taxon>
        <taxon>Embryophyta</taxon>
        <taxon>Tracheophyta</taxon>
        <taxon>Spermatophyta</taxon>
        <taxon>Magnoliopsida</taxon>
        <taxon>eudicotyledons</taxon>
        <taxon>Gunneridae</taxon>
        <taxon>Pentapetalae</taxon>
        <taxon>asterids</taxon>
        <taxon>campanulids</taxon>
        <taxon>Asterales</taxon>
        <taxon>Asteraceae</taxon>
        <taxon>Asteroideae</taxon>
        <taxon>Heliantheae alliance</taxon>
        <taxon>Eupatorieae</taxon>
        <taxon>Mikania</taxon>
    </lineage>
</organism>
<dbReference type="InterPro" id="IPR011545">
    <property type="entry name" value="DEAD/DEAH_box_helicase_dom"/>
</dbReference>
<protein>
    <recommendedName>
        <fullName evidence="4">ATP-dependent RNA helicase</fullName>
        <ecNumber evidence="4">3.6.4.13</ecNumber>
    </recommendedName>
</protein>
<evidence type="ECO:0000256" key="2">
    <source>
        <dbReference type="ARBA" id="ARBA00022801"/>
    </source>
</evidence>